<organism evidence="3 4">
    <name type="scientific">Leeia aquatica</name>
    <dbReference type="NCBI Taxonomy" id="2725557"/>
    <lineage>
        <taxon>Bacteria</taxon>
        <taxon>Pseudomonadati</taxon>
        <taxon>Pseudomonadota</taxon>
        <taxon>Betaproteobacteria</taxon>
        <taxon>Neisseriales</taxon>
        <taxon>Leeiaceae</taxon>
        <taxon>Leeia</taxon>
    </lineage>
</organism>
<dbReference type="EMBL" id="JABAIM010000001">
    <property type="protein sequence ID" value="NLR74889.1"/>
    <property type="molecule type" value="Genomic_DNA"/>
</dbReference>
<dbReference type="AlphaFoldDB" id="A0A847SC16"/>
<proteinExistence type="predicted"/>
<evidence type="ECO:0000313" key="4">
    <source>
        <dbReference type="Proteomes" id="UP000587991"/>
    </source>
</evidence>
<name>A0A847SC16_9NEIS</name>
<keyword evidence="4" id="KW-1185">Reference proteome</keyword>
<dbReference type="Proteomes" id="UP000587991">
    <property type="component" value="Unassembled WGS sequence"/>
</dbReference>
<protein>
    <submittedName>
        <fullName evidence="3">Uncharacterized protein</fullName>
    </submittedName>
</protein>
<keyword evidence="2" id="KW-0812">Transmembrane</keyword>
<comment type="caution">
    <text evidence="3">The sequence shown here is derived from an EMBL/GenBank/DDBJ whole genome shotgun (WGS) entry which is preliminary data.</text>
</comment>
<feature type="compositionally biased region" description="Polar residues" evidence="1">
    <location>
        <begin position="57"/>
        <end position="70"/>
    </location>
</feature>
<feature type="region of interest" description="Disordered" evidence="1">
    <location>
        <begin position="51"/>
        <end position="70"/>
    </location>
</feature>
<keyword evidence="2" id="KW-0472">Membrane</keyword>
<accession>A0A847SC16</accession>
<gene>
    <name evidence="3" type="ORF">HF682_06940</name>
</gene>
<keyword evidence="2" id="KW-1133">Transmembrane helix</keyword>
<evidence type="ECO:0000256" key="1">
    <source>
        <dbReference type="SAM" id="MobiDB-lite"/>
    </source>
</evidence>
<evidence type="ECO:0000313" key="3">
    <source>
        <dbReference type="EMBL" id="NLR74889.1"/>
    </source>
</evidence>
<reference evidence="3 4" key="1">
    <citation type="submission" date="2020-04" db="EMBL/GenBank/DDBJ databases">
        <title>Draft genome of Leeia sp. IMCC25680.</title>
        <authorList>
            <person name="Song J."/>
            <person name="Cho J.-C."/>
        </authorList>
    </citation>
    <scope>NUCLEOTIDE SEQUENCE [LARGE SCALE GENOMIC DNA]</scope>
    <source>
        <strain evidence="3 4">IMCC25680</strain>
    </source>
</reference>
<sequence length="225" mass="25127">MLNDLFIVLRWFFRAFQLLLVLLILALVYLSCNRTDSFHIKYAQLAEVASQPRPMHQQGSQHASRTDGNTTSRTEGFGFMLHHIRAGQGGILAYRKFDPGRGLTIEDENYTKLTVWLPDGLPATPMTVALTPQSRIQAIYSQGGSAWPENDCTISLTQGRLQITPDGNQFDVAYQGNVALQPDVGPECDELSTLQLTFTTSPLSFSELTPWLGRPGADLYNETYR</sequence>
<feature type="transmembrane region" description="Helical" evidence="2">
    <location>
        <begin position="12"/>
        <end position="32"/>
    </location>
</feature>
<evidence type="ECO:0000256" key="2">
    <source>
        <dbReference type="SAM" id="Phobius"/>
    </source>
</evidence>
<dbReference type="RefSeq" id="WP_168876468.1">
    <property type="nucleotide sequence ID" value="NZ_JABAIM010000001.1"/>
</dbReference>